<comment type="caution">
    <text evidence="13">The sequence shown here is derived from an EMBL/GenBank/DDBJ whole genome shotgun (WGS) entry which is preliminary data.</text>
</comment>
<keyword evidence="5" id="KW-0227">DNA damage</keyword>
<dbReference type="GO" id="GO:0003684">
    <property type="term" value="F:damaged DNA binding"/>
    <property type="evidence" value="ECO:0007669"/>
    <property type="project" value="TreeGrafter"/>
</dbReference>
<evidence type="ECO:0000256" key="4">
    <source>
        <dbReference type="ARBA" id="ARBA00022741"/>
    </source>
</evidence>
<evidence type="ECO:0000256" key="11">
    <source>
        <dbReference type="SAM" id="Coils"/>
    </source>
</evidence>
<dbReference type="GO" id="GO:0005524">
    <property type="term" value="F:ATP binding"/>
    <property type="evidence" value="ECO:0007669"/>
    <property type="project" value="UniProtKB-KW"/>
</dbReference>
<dbReference type="GO" id="GO:0000724">
    <property type="term" value="P:double-strand break repair via homologous recombination"/>
    <property type="evidence" value="ECO:0007669"/>
    <property type="project" value="TreeGrafter"/>
</dbReference>
<feature type="compositionally biased region" description="Polar residues" evidence="12">
    <location>
        <begin position="186"/>
        <end position="195"/>
    </location>
</feature>
<keyword evidence="7 11" id="KW-0175">Coiled coil</keyword>
<organism evidence="13 14">
    <name type="scientific">Gomphillus americanus</name>
    <dbReference type="NCBI Taxonomy" id="1940652"/>
    <lineage>
        <taxon>Eukaryota</taxon>
        <taxon>Fungi</taxon>
        <taxon>Dikarya</taxon>
        <taxon>Ascomycota</taxon>
        <taxon>Pezizomycotina</taxon>
        <taxon>Lecanoromycetes</taxon>
        <taxon>OSLEUM clade</taxon>
        <taxon>Ostropomycetidae</taxon>
        <taxon>Ostropales</taxon>
        <taxon>Graphidaceae</taxon>
        <taxon>Gomphilloideae</taxon>
        <taxon>Gomphillus</taxon>
    </lineage>
</organism>
<keyword evidence="14" id="KW-1185">Reference proteome</keyword>
<evidence type="ECO:0000256" key="2">
    <source>
        <dbReference type="ARBA" id="ARBA00004286"/>
    </source>
</evidence>
<dbReference type="GO" id="GO:0035861">
    <property type="term" value="C:site of double-strand break"/>
    <property type="evidence" value="ECO:0007669"/>
    <property type="project" value="TreeGrafter"/>
</dbReference>
<keyword evidence="10" id="KW-0539">Nucleus</keyword>
<gene>
    <name evidence="13" type="ORF">GOMPHAMPRED_001740</name>
</gene>
<protein>
    <submittedName>
        <fullName evidence="13">Uncharacterized protein</fullName>
    </submittedName>
</protein>
<feature type="coiled-coil region" evidence="11">
    <location>
        <begin position="478"/>
        <end position="551"/>
    </location>
</feature>
<dbReference type="EMBL" id="CAJPDQ010000014">
    <property type="protein sequence ID" value="CAF9919307.1"/>
    <property type="molecule type" value="Genomic_DNA"/>
</dbReference>
<keyword evidence="6" id="KW-0067">ATP-binding</keyword>
<dbReference type="Gene3D" id="1.10.287.1490">
    <property type="match status" value="1"/>
</dbReference>
<evidence type="ECO:0000256" key="8">
    <source>
        <dbReference type="ARBA" id="ARBA00023172"/>
    </source>
</evidence>
<dbReference type="OrthoDB" id="3532430at2759"/>
<sequence>MRKLDLDNPVVQRILQDDRPIALRKRRRSIINKPMVYEESIQPFRPRSLPKTPSKTKKKVRFSDPGPEIISTTGLTPALRSTSLDAPFGLIERSESQWPITPSRRRVSLPAIKTTWHPNSPVELHFTPIRQILTPRLKRQIARKDLSDEMNKIEDEHKLLDKQEAELRELREEILELRKSKTPADTTFIEDSQLNLPELDKDTSSVPDSLDNSSEDISTSPSICASHDSIGIFIDPDCQMTAEELPEPYIPITIECEPARTNQAIQTESSLSELEDHIAAQVIHLTNARLELEHIFPGETVLPLAPPTNGDCSPLLAAMLSHLQNAQTALRTTKHSLSNVETQRNNIQTNFNNSLVKLDVARESYAELLRGARAGAEKYAQARQHISALETEVQEANSSSEKLKTALNTYRAEVHALESLITRLEEEGKERLEKVKAEMDEAVTDLECIVAAETLGRREAESELDTRALQIRALEGSRRELKDAISEKQAIVRGLEEELDQVKSGRDQEVGSLNVRISVLEEELTSARTDVQRLEKEKVKLTKQLDDKQSHDLKTISHMKDELRKAVRTVEGAVGDWEKQVATDSNSVRIAGLMTPCIDGGRFRDVAMDNVDGAVAVTRGKSRRSRKVDSAIGILDEDLTDG</sequence>
<evidence type="ECO:0000313" key="14">
    <source>
        <dbReference type="Proteomes" id="UP000664169"/>
    </source>
</evidence>
<evidence type="ECO:0000256" key="12">
    <source>
        <dbReference type="SAM" id="MobiDB-lite"/>
    </source>
</evidence>
<feature type="coiled-coil region" evidence="11">
    <location>
        <begin position="379"/>
        <end position="449"/>
    </location>
</feature>
<keyword evidence="3" id="KW-0158">Chromosome</keyword>
<keyword evidence="9" id="KW-0234">DNA repair</keyword>
<evidence type="ECO:0000256" key="10">
    <source>
        <dbReference type="ARBA" id="ARBA00023242"/>
    </source>
</evidence>
<evidence type="ECO:0000256" key="3">
    <source>
        <dbReference type="ARBA" id="ARBA00022454"/>
    </source>
</evidence>
<dbReference type="GO" id="GO:0005634">
    <property type="term" value="C:nucleus"/>
    <property type="evidence" value="ECO:0007669"/>
    <property type="project" value="UniProtKB-SubCell"/>
</dbReference>
<keyword evidence="4" id="KW-0547">Nucleotide-binding</keyword>
<evidence type="ECO:0000256" key="5">
    <source>
        <dbReference type="ARBA" id="ARBA00022763"/>
    </source>
</evidence>
<dbReference type="PANTHER" id="PTHR19306">
    <property type="entry name" value="STRUCTURAL MAINTENANCE OF CHROMOSOMES 5,6 SMC5, SMC6"/>
    <property type="match status" value="1"/>
</dbReference>
<dbReference type="PANTHER" id="PTHR19306:SF6">
    <property type="entry name" value="STRUCTURAL MAINTENANCE OF CHROMOSOMES PROTEIN 6"/>
    <property type="match status" value="1"/>
</dbReference>
<feature type="coiled-coil region" evidence="11">
    <location>
        <begin position="143"/>
        <end position="180"/>
    </location>
</feature>
<dbReference type="AlphaFoldDB" id="A0A8H3FAY4"/>
<accession>A0A8H3FAY4</accession>
<evidence type="ECO:0000256" key="6">
    <source>
        <dbReference type="ARBA" id="ARBA00022840"/>
    </source>
</evidence>
<evidence type="ECO:0000256" key="9">
    <source>
        <dbReference type="ARBA" id="ARBA00023204"/>
    </source>
</evidence>
<proteinExistence type="predicted"/>
<evidence type="ECO:0000256" key="1">
    <source>
        <dbReference type="ARBA" id="ARBA00004123"/>
    </source>
</evidence>
<comment type="subcellular location">
    <subcellularLocation>
        <location evidence="2">Chromosome</location>
    </subcellularLocation>
    <subcellularLocation>
        <location evidence="1">Nucleus</location>
    </subcellularLocation>
</comment>
<dbReference type="Proteomes" id="UP000664169">
    <property type="component" value="Unassembled WGS sequence"/>
</dbReference>
<feature type="compositionally biased region" description="Polar residues" evidence="12">
    <location>
        <begin position="204"/>
        <end position="221"/>
    </location>
</feature>
<keyword evidence="8" id="KW-0233">DNA recombination</keyword>
<dbReference type="GO" id="GO:0003697">
    <property type="term" value="F:single-stranded DNA binding"/>
    <property type="evidence" value="ECO:0007669"/>
    <property type="project" value="TreeGrafter"/>
</dbReference>
<feature type="region of interest" description="Disordered" evidence="12">
    <location>
        <begin position="186"/>
        <end position="221"/>
    </location>
</feature>
<evidence type="ECO:0000256" key="7">
    <source>
        <dbReference type="ARBA" id="ARBA00023054"/>
    </source>
</evidence>
<dbReference type="GO" id="GO:0030915">
    <property type="term" value="C:Smc5-Smc6 complex"/>
    <property type="evidence" value="ECO:0007669"/>
    <property type="project" value="TreeGrafter"/>
</dbReference>
<name>A0A8H3FAY4_9LECA</name>
<feature type="region of interest" description="Disordered" evidence="12">
    <location>
        <begin position="45"/>
        <end position="68"/>
    </location>
</feature>
<reference evidence="13" key="1">
    <citation type="submission" date="2021-03" db="EMBL/GenBank/DDBJ databases">
        <authorList>
            <person name="Tagirdzhanova G."/>
        </authorList>
    </citation>
    <scope>NUCLEOTIDE SEQUENCE</scope>
</reference>
<evidence type="ECO:0000313" key="13">
    <source>
        <dbReference type="EMBL" id="CAF9919307.1"/>
    </source>
</evidence>